<name>B4Q4D3_DROSI</name>
<reference evidence="9 10" key="1">
    <citation type="journal article" date="2007" name="Nature">
        <title>Evolution of genes and genomes on the Drosophila phylogeny.</title>
        <authorList>
            <consortium name="Drosophila 12 Genomes Consortium"/>
            <person name="Clark A.G."/>
            <person name="Eisen M.B."/>
            <person name="Smith D.R."/>
            <person name="Bergman C.M."/>
            <person name="Oliver B."/>
            <person name="Markow T.A."/>
            <person name="Kaufman T.C."/>
            <person name="Kellis M."/>
            <person name="Gelbart W."/>
            <person name="Iyer V.N."/>
            <person name="Pollard D.A."/>
            <person name="Sackton T.B."/>
            <person name="Larracuente A.M."/>
            <person name="Singh N.D."/>
            <person name="Abad J.P."/>
            <person name="Abt D.N."/>
            <person name="Adryan B."/>
            <person name="Aguade M."/>
            <person name="Akashi H."/>
            <person name="Anderson W.W."/>
            <person name="Aquadro C.F."/>
            <person name="Ardell D.H."/>
            <person name="Arguello R."/>
            <person name="Artieri C.G."/>
            <person name="Barbash D.A."/>
            <person name="Barker D."/>
            <person name="Barsanti P."/>
            <person name="Batterham P."/>
            <person name="Batzoglou S."/>
            <person name="Begun D."/>
            <person name="Bhutkar A."/>
            <person name="Blanco E."/>
            <person name="Bosak S.A."/>
            <person name="Bradley R.K."/>
            <person name="Brand A.D."/>
            <person name="Brent M.R."/>
            <person name="Brooks A.N."/>
            <person name="Brown R.H."/>
            <person name="Butlin R.K."/>
            <person name="Caggese C."/>
            <person name="Calvi B.R."/>
            <person name="Bernardo de Carvalho A."/>
            <person name="Caspi A."/>
            <person name="Castrezana S."/>
            <person name="Celniker S.E."/>
            <person name="Chang J.L."/>
            <person name="Chapple C."/>
            <person name="Chatterji S."/>
            <person name="Chinwalla A."/>
            <person name="Civetta A."/>
            <person name="Clifton S.W."/>
            <person name="Comeron J.M."/>
            <person name="Costello J.C."/>
            <person name="Coyne J.A."/>
            <person name="Daub J."/>
            <person name="David R.G."/>
            <person name="Delcher A.L."/>
            <person name="Delehaunty K."/>
            <person name="Do C.B."/>
            <person name="Ebling H."/>
            <person name="Edwards K."/>
            <person name="Eickbush T."/>
            <person name="Evans J.D."/>
            <person name="Filipski A."/>
            <person name="Findeiss S."/>
            <person name="Freyhult E."/>
            <person name="Fulton L."/>
            <person name="Fulton R."/>
            <person name="Garcia A.C."/>
            <person name="Gardiner A."/>
            <person name="Garfield D.A."/>
            <person name="Garvin B.E."/>
            <person name="Gibson G."/>
            <person name="Gilbert D."/>
            <person name="Gnerre S."/>
            <person name="Godfrey J."/>
            <person name="Good R."/>
            <person name="Gotea V."/>
            <person name="Gravely B."/>
            <person name="Greenberg A.J."/>
            <person name="Griffiths-Jones S."/>
            <person name="Gross S."/>
            <person name="Guigo R."/>
            <person name="Gustafson E.A."/>
            <person name="Haerty W."/>
            <person name="Hahn M.W."/>
            <person name="Halligan D.L."/>
            <person name="Halpern A.L."/>
            <person name="Halter G.M."/>
            <person name="Han M.V."/>
            <person name="Heger A."/>
            <person name="Hillier L."/>
            <person name="Hinrichs A.S."/>
            <person name="Holmes I."/>
            <person name="Hoskins R.A."/>
            <person name="Hubisz M.J."/>
            <person name="Hultmark D."/>
            <person name="Huntley M.A."/>
            <person name="Jaffe D.B."/>
            <person name="Jagadeeshan S."/>
            <person name="Jeck W.R."/>
            <person name="Johnson J."/>
            <person name="Jones C.D."/>
            <person name="Jordan W.C."/>
            <person name="Karpen G.H."/>
            <person name="Kataoka E."/>
            <person name="Keightley P.D."/>
            <person name="Kheradpour P."/>
            <person name="Kirkness E.F."/>
            <person name="Koerich L.B."/>
            <person name="Kristiansen K."/>
            <person name="Kudrna D."/>
            <person name="Kulathinal R.J."/>
            <person name="Kumar S."/>
            <person name="Kwok R."/>
            <person name="Lander E."/>
            <person name="Langley C.H."/>
            <person name="Lapoint R."/>
            <person name="Lazzaro B.P."/>
            <person name="Lee S.J."/>
            <person name="Levesque L."/>
            <person name="Li R."/>
            <person name="Lin C.F."/>
            <person name="Lin M.F."/>
            <person name="Lindblad-Toh K."/>
            <person name="Llopart A."/>
            <person name="Long M."/>
            <person name="Low L."/>
            <person name="Lozovsky E."/>
            <person name="Lu J."/>
            <person name="Luo M."/>
            <person name="Machado C.A."/>
            <person name="Makalowski W."/>
            <person name="Marzo M."/>
            <person name="Matsuda M."/>
            <person name="Matzkin L."/>
            <person name="McAllister B."/>
            <person name="McBride C.S."/>
            <person name="McKernan B."/>
            <person name="McKernan K."/>
            <person name="Mendez-Lago M."/>
            <person name="Minx P."/>
            <person name="Mollenhauer M.U."/>
            <person name="Montooth K."/>
            <person name="Mount S.M."/>
            <person name="Mu X."/>
            <person name="Myers E."/>
            <person name="Negre B."/>
            <person name="Newfeld S."/>
            <person name="Nielsen R."/>
            <person name="Noor M.A."/>
            <person name="O'Grady P."/>
            <person name="Pachter L."/>
            <person name="Papaceit M."/>
            <person name="Parisi M.J."/>
            <person name="Parisi M."/>
            <person name="Parts L."/>
            <person name="Pedersen J.S."/>
            <person name="Pesole G."/>
            <person name="Phillippy A.M."/>
            <person name="Ponting C.P."/>
            <person name="Pop M."/>
            <person name="Porcelli D."/>
            <person name="Powell J.R."/>
            <person name="Prohaska S."/>
            <person name="Pruitt K."/>
            <person name="Puig M."/>
            <person name="Quesneville H."/>
            <person name="Ram K.R."/>
            <person name="Rand D."/>
            <person name="Rasmussen M.D."/>
            <person name="Reed L.K."/>
            <person name="Reenan R."/>
            <person name="Reily A."/>
            <person name="Remington K.A."/>
            <person name="Rieger T.T."/>
            <person name="Ritchie M.G."/>
            <person name="Robin C."/>
            <person name="Rogers Y.H."/>
            <person name="Rohde C."/>
            <person name="Rozas J."/>
            <person name="Rubenfield M.J."/>
            <person name="Ruiz A."/>
            <person name="Russo S."/>
            <person name="Salzberg S.L."/>
            <person name="Sanchez-Gracia A."/>
            <person name="Saranga D.J."/>
            <person name="Sato H."/>
            <person name="Schaeffer S.W."/>
            <person name="Schatz M.C."/>
            <person name="Schlenke T."/>
            <person name="Schwartz R."/>
            <person name="Segarra C."/>
            <person name="Singh R.S."/>
            <person name="Sirot L."/>
            <person name="Sirota M."/>
            <person name="Sisneros N.B."/>
            <person name="Smith C.D."/>
            <person name="Smith T.F."/>
            <person name="Spieth J."/>
            <person name="Stage D.E."/>
            <person name="Stark A."/>
            <person name="Stephan W."/>
            <person name="Strausberg R.L."/>
            <person name="Strempel S."/>
            <person name="Sturgill D."/>
            <person name="Sutton G."/>
            <person name="Sutton G.G."/>
            <person name="Tao W."/>
            <person name="Teichmann S."/>
            <person name="Tobari Y.N."/>
            <person name="Tomimura Y."/>
            <person name="Tsolas J.M."/>
            <person name="Valente V.L."/>
            <person name="Venter E."/>
            <person name="Venter J.C."/>
            <person name="Vicario S."/>
            <person name="Vieira F.G."/>
            <person name="Vilella A.J."/>
            <person name="Villasante A."/>
            <person name="Walenz B."/>
            <person name="Wang J."/>
            <person name="Wasserman M."/>
            <person name="Watts T."/>
            <person name="Wilson D."/>
            <person name="Wilson R.K."/>
            <person name="Wing R.A."/>
            <person name="Wolfner M.F."/>
            <person name="Wong A."/>
            <person name="Wong G.K."/>
            <person name="Wu C.I."/>
            <person name="Wu G."/>
            <person name="Yamamoto D."/>
            <person name="Yang H.P."/>
            <person name="Yang S.P."/>
            <person name="Yorke J.A."/>
            <person name="Yoshida K."/>
            <person name="Zdobnov E."/>
            <person name="Zhang P."/>
            <person name="Zhang Y."/>
            <person name="Zimin A.V."/>
            <person name="Baldwin J."/>
            <person name="Abdouelleil A."/>
            <person name="Abdulkadir J."/>
            <person name="Abebe A."/>
            <person name="Abera B."/>
            <person name="Abreu J."/>
            <person name="Acer S.C."/>
            <person name="Aftuck L."/>
            <person name="Alexander A."/>
            <person name="An P."/>
            <person name="Anderson E."/>
            <person name="Anderson S."/>
            <person name="Arachi H."/>
            <person name="Azer M."/>
            <person name="Bachantsang P."/>
            <person name="Barry A."/>
            <person name="Bayul T."/>
            <person name="Berlin A."/>
            <person name="Bessette D."/>
            <person name="Bloom T."/>
            <person name="Blye J."/>
            <person name="Boguslavskiy L."/>
            <person name="Bonnet C."/>
            <person name="Boukhgalter B."/>
            <person name="Bourzgui I."/>
            <person name="Brown A."/>
            <person name="Cahill P."/>
            <person name="Channer S."/>
            <person name="Cheshatsang Y."/>
            <person name="Chuda L."/>
            <person name="Citroen M."/>
            <person name="Collymore A."/>
            <person name="Cooke P."/>
            <person name="Costello M."/>
            <person name="D'Aco K."/>
            <person name="Daza R."/>
            <person name="De Haan G."/>
            <person name="DeGray S."/>
            <person name="DeMaso C."/>
            <person name="Dhargay N."/>
            <person name="Dooley K."/>
            <person name="Dooley E."/>
            <person name="Doricent M."/>
            <person name="Dorje P."/>
            <person name="Dorjee K."/>
            <person name="Dupes A."/>
            <person name="Elong R."/>
            <person name="Falk J."/>
            <person name="Farina A."/>
            <person name="Faro S."/>
            <person name="Ferguson D."/>
            <person name="Fisher S."/>
            <person name="Foley C.D."/>
            <person name="Franke A."/>
            <person name="Friedrich D."/>
            <person name="Gadbois L."/>
            <person name="Gearin G."/>
            <person name="Gearin C.R."/>
            <person name="Giannoukos G."/>
            <person name="Goode T."/>
            <person name="Graham J."/>
            <person name="Grandbois E."/>
            <person name="Grewal S."/>
            <person name="Gyaltsen K."/>
            <person name="Hafez N."/>
            <person name="Hagos B."/>
            <person name="Hall J."/>
            <person name="Henson C."/>
            <person name="Hollinger A."/>
            <person name="Honan T."/>
            <person name="Huard M.D."/>
            <person name="Hughes L."/>
            <person name="Hurhula B."/>
            <person name="Husby M.E."/>
            <person name="Kamat A."/>
            <person name="Kanga B."/>
            <person name="Kashin S."/>
            <person name="Khazanovich D."/>
            <person name="Kisner P."/>
            <person name="Lance K."/>
            <person name="Lara M."/>
            <person name="Lee W."/>
            <person name="Lennon N."/>
            <person name="Letendre F."/>
            <person name="LeVine R."/>
            <person name="Lipovsky A."/>
            <person name="Liu X."/>
            <person name="Liu J."/>
            <person name="Liu S."/>
            <person name="Lokyitsang T."/>
            <person name="Lokyitsang Y."/>
            <person name="Lubonja R."/>
            <person name="Lui A."/>
            <person name="MacDonald P."/>
            <person name="Magnisalis V."/>
            <person name="Maru K."/>
            <person name="Matthews C."/>
            <person name="McCusker W."/>
            <person name="McDonough S."/>
            <person name="Mehta T."/>
            <person name="Meldrim J."/>
            <person name="Meneus L."/>
            <person name="Mihai O."/>
            <person name="Mihalev A."/>
            <person name="Mihova T."/>
            <person name="Mittelman R."/>
            <person name="Mlenga V."/>
            <person name="Montmayeur A."/>
            <person name="Mulrain L."/>
            <person name="Navidi A."/>
            <person name="Naylor J."/>
            <person name="Negash T."/>
            <person name="Nguyen T."/>
            <person name="Nguyen N."/>
            <person name="Nicol R."/>
            <person name="Norbu C."/>
            <person name="Norbu N."/>
            <person name="Novod N."/>
            <person name="O'Neill B."/>
            <person name="Osman S."/>
            <person name="Markiewicz E."/>
            <person name="Oyono O.L."/>
            <person name="Patti C."/>
            <person name="Phunkhang P."/>
            <person name="Pierre F."/>
            <person name="Priest M."/>
            <person name="Raghuraman S."/>
            <person name="Rege F."/>
            <person name="Reyes R."/>
            <person name="Rise C."/>
            <person name="Rogov P."/>
            <person name="Ross K."/>
            <person name="Ryan E."/>
            <person name="Settipalli S."/>
            <person name="Shea T."/>
            <person name="Sherpa N."/>
            <person name="Shi L."/>
            <person name="Shih D."/>
            <person name="Sparrow T."/>
            <person name="Spaulding J."/>
            <person name="Stalker J."/>
            <person name="Stange-Thomann N."/>
            <person name="Stavropoulos S."/>
            <person name="Stone C."/>
            <person name="Strader C."/>
            <person name="Tesfaye S."/>
            <person name="Thomson T."/>
            <person name="Thoulutsang Y."/>
            <person name="Thoulutsang D."/>
            <person name="Topham K."/>
            <person name="Topping I."/>
            <person name="Tsamla T."/>
            <person name="Vassiliev H."/>
            <person name="Vo A."/>
            <person name="Wangchuk T."/>
            <person name="Wangdi T."/>
            <person name="Weiand M."/>
            <person name="Wilkinson J."/>
            <person name="Wilson A."/>
            <person name="Yadav S."/>
            <person name="Young G."/>
            <person name="Yu Q."/>
            <person name="Zembek L."/>
            <person name="Zhong D."/>
            <person name="Zimmer A."/>
            <person name="Zwirko Z."/>
            <person name="Jaffe D.B."/>
            <person name="Alvarez P."/>
            <person name="Brockman W."/>
            <person name="Butler J."/>
            <person name="Chin C."/>
            <person name="Gnerre S."/>
            <person name="Grabherr M."/>
            <person name="Kleber M."/>
            <person name="Mauceli E."/>
            <person name="MacCallum I."/>
        </authorList>
    </citation>
    <scope>NUCLEOTIDE SEQUENCE [LARGE SCALE GENOMIC DNA]</scope>
    <source>
        <strain evidence="10">white501</strain>
    </source>
</reference>
<evidence type="ECO:0000313" key="9">
    <source>
        <dbReference type="EMBL" id="EDX05730.1"/>
    </source>
</evidence>
<dbReference type="STRING" id="7240.B4Q4D3"/>
<evidence type="ECO:0000256" key="1">
    <source>
        <dbReference type="ARBA" id="ARBA00004651"/>
    </source>
</evidence>
<feature type="transmembrane region" description="Helical" evidence="8">
    <location>
        <begin position="422"/>
        <end position="445"/>
    </location>
</feature>
<comment type="similarity">
    <text evidence="8">Belongs to the insect chemoreceptor superfamily. Gustatory receptor (GR) family.</text>
</comment>
<keyword evidence="4 8" id="KW-1133">Transmembrane helix</keyword>
<dbReference type="AlphaFoldDB" id="B4Q4D3"/>
<keyword evidence="7 8" id="KW-0807">Transducer</keyword>
<dbReference type="PANTHER" id="PTHR21143:SF133">
    <property type="entry name" value="GUSTATORY AND PHEROMONE RECEPTOR 32A-RELATED"/>
    <property type="match status" value="1"/>
</dbReference>
<feature type="transmembrane region" description="Helical" evidence="8">
    <location>
        <begin position="231"/>
        <end position="255"/>
    </location>
</feature>
<evidence type="ECO:0000256" key="6">
    <source>
        <dbReference type="ARBA" id="ARBA00023170"/>
    </source>
</evidence>
<keyword evidence="3 8" id="KW-0812">Transmembrane</keyword>
<keyword evidence="10" id="KW-1185">Reference proteome</keyword>
<dbReference type="GO" id="GO:0030424">
    <property type="term" value="C:axon"/>
    <property type="evidence" value="ECO:0007669"/>
    <property type="project" value="TreeGrafter"/>
</dbReference>
<comment type="caution">
    <text evidence="8">Lacks conserved residue(s) required for the propagation of feature annotation.</text>
</comment>
<keyword evidence="5 8" id="KW-0472">Membrane</keyword>
<evidence type="ECO:0000256" key="8">
    <source>
        <dbReference type="RuleBase" id="RU363108"/>
    </source>
</evidence>
<dbReference type="PANTHER" id="PTHR21143">
    <property type="entry name" value="INVERTEBRATE GUSTATORY RECEPTOR"/>
    <property type="match status" value="1"/>
</dbReference>
<dbReference type="EMBL" id="CM000361">
    <property type="protein sequence ID" value="EDX05730.1"/>
    <property type="molecule type" value="Genomic_DNA"/>
</dbReference>
<dbReference type="Proteomes" id="UP000000304">
    <property type="component" value="Chromosome 2L"/>
</dbReference>
<evidence type="ECO:0000256" key="3">
    <source>
        <dbReference type="ARBA" id="ARBA00022692"/>
    </source>
</evidence>
<dbReference type="GO" id="GO:0007635">
    <property type="term" value="P:chemosensory behavior"/>
    <property type="evidence" value="ECO:0007669"/>
    <property type="project" value="TreeGrafter"/>
</dbReference>
<dbReference type="InterPro" id="IPR013604">
    <property type="entry name" value="7TM_chemorcpt"/>
</dbReference>
<feature type="transmembrane region" description="Helical" evidence="8">
    <location>
        <begin position="331"/>
        <end position="353"/>
    </location>
</feature>
<feature type="transmembrane region" description="Helical" evidence="8">
    <location>
        <begin position="45"/>
        <end position="66"/>
    </location>
</feature>
<feature type="transmembrane region" description="Helical" evidence="8">
    <location>
        <begin position="128"/>
        <end position="149"/>
    </location>
</feature>
<dbReference type="GO" id="GO:0005886">
    <property type="term" value="C:plasma membrane"/>
    <property type="evidence" value="ECO:0007669"/>
    <property type="project" value="UniProtKB-SubCell"/>
</dbReference>
<dbReference type="PhylomeDB" id="B4Q4D3"/>
<dbReference type="Bgee" id="FBgn0195662">
    <property type="expression patterns" value="Expressed in embryo and 3 other cell types or tissues"/>
</dbReference>
<evidence type="ECO:0000256" key="4">
    <source>
        <dbReference type="ARBA" id="ARBA00022989"/>
    </source>
</evidence>
<evidence type="ECO:0000313" key="10">
    <source>
        <dbReference type="Proteomes" id="UP000000304"/>
    </source>
</evidence>
<feature type="transmembrane region" description="Helical" evidence="8">
    <location>
        <begin position="565"/>
        <end position="588"/>
    </location>
</feature>
<evidence type="ECO:0000256" key="5">
    <source>
        <dbReference type="ARBA" id="ARBA00023136"/>
    </source>
</evidence>
<comment type="subcellular location">
    <subcellularLocation>
        <location evidence="1 8">Cell membrane</location>
        <topology evidence="1 8">Multi-pass membrane protein</topology>
    </subcellularLocation>
</comment>
<dbReference type="GO" id="GO:0043025">
    <property type="term" value="C:neuronal cell body"/>
    <property type="evidence" value="ECO:0007669"/>
    <property type="project" value="TreeGrafter"/>
</dbReference>
<comment type="function">
    <text evidence="8">Gustatory receptor which mediates acceptance or avoidance behavior, depending on its substrates.</text>
</comment>
<evidence type="ECO:0000256" key="7">
    <source>
        <dbReference type="ARBA" id="ARBA00023224"/>
    </source>
</evidence>
<dbReference type="OrthoDB" id="6748730at2759"/>
<dbReference type="OMA" id="GNIYDHA"/>
<dbReference type="GO" id="GO:0007165">
    <property type="term" value="P:signal transduction"/>
    <property type="evidence" value="ECO:0007669"/>
    <property type="project" value="UniProtKB-KW"/>
</dbReference>
<evidence type="ECO:0000256" key="2">
    <source>
        <dbReference type="ARBA" id="ARBA00022475"/>
    </source>
</evidence>
<gene>
    <name evidence="9" type="primary">Dsim\GD24315</name>
    <name evidence="9" type="ORF">Dsim_GD24315</name>
</gene>
<keyword evidence="6 8" id="KW-0675">Receptor</keyword>
<feature type="transmembrane region" description="Helical" evidence="8">
    <location>
        <begin position="373"/>
        <end position="392"/>
    </location>
</feature>
<feature type="transmembrane region" description="Helical" evidence="8">
    <location>
        <begin position="161"/>
        <end position="187"/>
    </location>
</feature>
<feature type="transmembrane region" description="Helical" evidence="8">
    <location>
        <begin position="465"/>
        <end position="485"/>
    </location>
</feature>
<dbReference type="HOGENOM" id="CLU_410649_0_0_1"/>
<feature type="transmembrane region" description="Helical" evidence="8">
    <location>
        <begin position="532"/>
        <end position="559"/>
    </location>
</feature>
<proteinExistence type="inferred from homology"/>
<protein>
    <recommendedName>
        <fullName evidence="8">Gustatory receptor</fullName>
    </recommendedName>
</protein>
<accession>B4Q4D3</accession>
<feature type="transmembrane region" description="Helical" evidence="8">
    <location>
        <begin position="644"/>
        <end position="661"/>
    </location>
</feature>
<dbReference type="GO" id="GO:0008049">
    <property type="term" value="P:male courtship behavior"/>
    <property type="evidence" value="ECO:0007669"/>
    <property type="project" value="EnsemblMetazoa"/>
</dbReference>
<organism evidence="9 10">
    <name type="scientific">Drosophila simulans</name>
    <name type="common">Fruit fly</name>
    <dbReference type="NCBI Taxonomy" id="7240"/>
    <lineage>
        <taxon>Eukaryota</taxon>
        <taxon>Metazoa</taxon>
        <taxon>Ecdysozoa</taxon>
        <taxon>Arthropoda</taxon>
        <taxon>Hexapoda</taxon>
        <taxon>Insecta</taxon>
        <taxon>Pterygota</taxon>
        <taxon>Neoptera</taxon>
        <taxon>Endopterygota</taxon>
        <taxon>Diptera</taxon>
        <taxon>Brachycera</taxon>
        <taxon>Muscomorpha</taxon>
        <taxon>Ephydroidea</taxon>
        <taxon>Drosophilidae</taxon>
        <taxon>Drosophila</taxon>
        <taxon>Sophophora</taxon>
    </lineage>
</organism>
<keyword evidence="2 8" id="KW-1003">Cell membrane</keyword>
<dbReference type="Pfam" id="PF08395">
    <property type="entry name" value="7tm_7"/>
    <property type="match status" value="2"/>
</dbReference>
<dbReference type="GO" id="GO:0030425">
    <property type="term" value="C:dendrite"/>
    <property type="evidence" value="ECO:0007669"/>
    <property type="project" value="TreeGrafter"/>
</dbReference>
<feature type="transmembrane region" description="Helical" evidence="8">
    <location>
        <begin position="267"/>
        <end position="287"/>
    </location>
</feature>
<sequence length="674" mass="78044">MGTRNRKLLFFLHYQRYLGLTNLDFSESLHIYWLHSTWSSTATQILIVGVFMAALVGALAESLYYMDTKSQTGNTFDNAVILSTSVTQLLANLWLRSQQKSQANLLQRLSQVVELLQFKPYAVPQFSWLYRIWLLVCLIYGAMVTHFGINWLTTMQISRVLTLVGFVSRCVLANFQFTCYTGMVLVLKNLLQVQVKQLEHFVSTPTISMAGVAGCLRTHDEILLLGQRELIAAYGGVVLFLFIYQVMQCILIFYISNLKGFHSSNDLVLIFCWLAPMLFYLILPLVVNDIQNQMNFQPCELCAYYRLCRYLGIFCIDYSPTKKKFRLRRSVFCYVVHFALQAYLVGGMSVMVIYWRRCFKSELTTTGNHFDRLVMVIALGILVVQNAWLIWLQAPHLRIVRQIEFYRRNQLANFRLLLPKRLLWVIIATNVLYMANFIKTCIFEWLTDASRLFVITSLGFPLRYLVTSFTMGTYFCMVHIVRLVLDWNQSQINAIIDKSADLKMTSPNRLRLRVCLEMHDRLILLCNDEISLVYGFIAWLSWMFASLDVTGVIYLTMVIQTNKSIILKLITNVVWLSPTFMTFAASFMSNRVTIQANKTAKILTKVPRTGTGLDRMIEKFLLKNLRQQPILTAYGFFALDKSTLFKLFTAIFTYMVILVQFKEMENSTKSINKF</sequence>
<dbReference type="GO" id="GO:0050909">
    <property type="term" value="P:sensory perception of taste"/>
    <property type="evidence" value="ECO:0007669"/>
    <property type="project" value="InterPro"/>
</dbReference>